<dbReference type="GO" id="GO:0006635">
    <property type="term" value="P:fatty acid beta-oxidation"/>
    <property type="evidence" value="ECO:0007669"/>
    <property type="project" value="TreeGrafter"/>
</dbReference>
<dbReference type="InterPro" id="IPR016039">
    <property type="entry name" value="Thiolase-like"/>
</dbReference>
<dbReference type="InterPro" id="IPR020616">
    <property type="entry name" value="Thiolase_N"/>
</dbReference>
<dbReference type="PROSITE" id="PS00737">
    <property type="entry name" value="THIOLASE_2"/>
    <property type="match status" value="1"/>
</dbReference>
<keyword evidence="3 6" id="KW-0012">Acyltransferase</keyword>
<feature type="active site" description="Proton acceptor" evidence="5">
    <location>
        <position position="362"/>
    </location>
</feature>
<evidence type="ECO:0000313" key="10">
    <source>
        <dbReference type="EMBL" id="MBB3023628.1"/>
    </source>
</evidence>
<dbReference type="NCBIfam" id="TIGR01930">
    <property type="entry name" value="AcCoA-C-Actrans"/>
    <property type="match status" value="1"/>
</dbReference>
<dbReference type="PANTHER" id="PTHR43853">
    <property type="entry name" value="3-KETOACYL-COA THIOLASE, PEROXISOMAL"/>
    <property type="match status" value="1"/>
</dbReference>
<dbReference type="InterPro" id="IPR002155">
    <property type="entry name" value="Thiolase"/>
</dbReference>
<dbReference type="InterPro" id="IPR020613">
    <property type="entry name" value="Thiolase_CS"/>
</dbReference>
<dbReference type="Proteomes" id="UP000568050">
    <property type="component" value="Unassembled WGS sequence"/>
</dbReference>
<feature type="active site" description="Acyl-thioester intermediate" evidence="5">
    <location>
        <position position="90"/>
    </location>
</feature>
<dbReference type="AlphaFoldDB" id="A0A839QVG7"/>
<feature type="domain" description="Thiolase N-terminal" evidence="8">
    <location>
        <begin position="5"/>
        <end position="276"/>
    </location>
</feature>
<dbReference type="PANTHER" id="PTHR43853:SF2">
    <property type="entry name" value="3-OXOADIPYL-COA_3-OXO-5,6-DEHYDROSUBERYL-COA THIOLASE"/>
    <property type="match status" value="1"/>
</dbReference>
<sequence length="407" mass="42663">MPTPVIVAATRTPIGRARKGSLKDLRPDDLAAHIITAALETIPALDRAEIDDLQLGCAIPEGHQGGNLARTVAILAGLDHVPGATVTRFCASSLEATRNAANAIAAGQADVVIAAGVESLSIGAGARIIDEDVRNPIFRDAWERTEKRAQSAPGQMPWRDPRESGELPDPYIAMGLTAENVAEHCGISREDQDAWAVMSQNRAEQAQKSGFFAREITPVTLSDGTVVDTDDSPRHGATLEATGALEPVFRPGGTVTAGNACPVNDGAAALILVSEEKARELGLTPLARIVTSAVTGLSPEIMGLGPIDSTRRALDQAGLTMEDIDLVELNEAFAAQVVASQRELGIPDDKLNVHGGAIALGHPWGMTGARLITTLINGLEERDGRYGLATLCVGGGQGMAVIIERIR</sequence>
<dbReference type="Gene3D" id="3.40.47.10">
    <property type="match status" value="1"/>
</dbReference>
<dbReference type="SUPFAM" id="SSF53901">
    <property type="entry name" value="Thiolase-like"/>
    <property type="match status" value="2"/>
</dbReference>
<evidence type="ECO:0000256" key="6">
    <source>
        <dbReference type="RuleBase" id="RU003557"/>
    </source>
</evidence>
<dbReference type="NCBIfam" id="NF005890">
    <property type="entry name" value="PRK07851.1"/>
    <property type="match status" value="1"/>
</dbReference>
<dbReference type="InterPro" id="IPR020610">
    <property type="entry name" value="Thiolase_AS"/>
</dbReference>
<dbReference type="RefSeq" id="WP_183376980.1">
    <property type="nucleotide sequence ID" value="NZ_CBCSFZ010000051.1"/>
</dbReference>
<organism evidence="10 11">
    <name type="scientific">Helcobacillus massiliensis</name>
    <dbReference type="NCBI Taxonomy" id="521392"/>
    <lineage>
        <taxon>Bacteria</taxon>
        <taxon>Bacillati</taxon>
        <taxon>Actinomycetota</taxon>
        <taxon>Actinomycetes</taxon>
        <taxon>Micrococcales</taxon>
        <taxon>Dermabacteraceae</taxon>
        <taxon>Helcobacillus</taxon>
    </lineage>
</organism>
<evidence type="ECO:0000313" key="11">
    <source>
        <dbReference type="Proteomes" id="UP000568050"/>
    </source>
</evidence>
<dbReference type="FunFam" id="3.40.47.10:FF:000013">
    <property type="entry name" value="Acetyl-CoA acetyltransferase"/>
    <property type="match status" value="1"/>
</dbReference>
<dbReference type="PROSITE" id="PS00099">
    <property type="entry name" value="THIOLASE_3"/>
    <property type="match status" value="1"/>
</dbReference>
<dbReference type="CDD" id="cd00751">
    <property type="entry name" value="thiolase"/>
    <property type="match status" value="1"/>
</dbReference>
<evidence type="ECO:0000256" key="7">
    <source>
        <dbReference type="SAM" id="MobiDB-lite"/>
    </source>
</evidence>
<accession>A0A839QVG7</accession>
<evidence type="ECO:0000256" key="4">
    <source>
        <dbReference type="ARBA" id="ARBA00024073"/>
    </source>
</evidence>
<dbReference type="EMBL" id="JACHWP010000008">
    <property type="protein sequence ID" value="MBB3023628.1"/>
    <property type="molecule type" value="Genomic_DNA"/>
</dbReference>
<comment type="similarity">
    <text evidence="1 6">Belongs to the thiolase-like superfamily. Thiolase family.</text>
</comment>
<dbReference type="InterPro" id="IPR020617">
    <property type="entry name" value="Thiolase_C"/>
</dbReference>
<dbReference type="Pfam" id="PF00108">
    <property type="entry name" value="Thiolase_N"/>
    <property type="match status" value="1"/>
</dbReference>
<evidence type="ECO:0000259" key="9">
    <source>
        <dbReference type="Pfam" id="PF02803"/>
    </source>
</evidence>
<feature type="domain" description="Thiolase C-terminal" evidence="9">
    <location>
        <begin position="283"/>
        <end position="405"/>
    </location>
</feature>
<feature type="region of interest" description="Disordered" evidence="7">
    <location>
        <begin position="145"/>
        <end position="164"/>
    </location>
</feature>
<evidence type="ECO:0000256" key="5">
    <source>
        <dbReference type="PIRSR" id="PIRSR000429-1"/>
    </source>
</evidence>
<dbReference type="GO" id="GO:0003988">
    <property type="term" value="F:acetyl-CoA C-acyltransferase activity"/>
    <property type="evidence" value="ECO:0007669"/>
    <property type="project" value="UniProtKB-EC"/>
</dbReference>
<proteinExistence type="inferred from homology"/>
<evidence type="ECO:0000256" key="1">
    <source>
        <dbReference type="ARBA" id="ARBA00010982"/>
    </source>
</evidence>
<dbReference type="EC" id="2.3.1.16" evidence="4"/>
<feature type="active site" description="Proton acceptor" evidence="5">
    <location>
        <position position="392"/>
    </location>
</feature>
<gene>
    <name evidence="10" type="ORF">FHX50_001925</name>
</gene>
<name>A0A839QVG7_9MICO</name>
<protein>
    <recommendedName>
        <fullName evidence="4">acetyl-CoA C-acyltransferase</fullName>
        <ecNumber evidence="4">2.3.1.16</ecNumber>
    </recommendedName>
</protein>
<dbReference type="GO" id="GO:0010124">
    <property type="term" value="P:phenylacetate catabolic process"/>
    <property type="evidence" value="ECO:0007669"/>
    <property type="project" value="TreeGrafter"/>
</dbReference>
<dbReference type="InterPro" id="IPR050215">
    <property type="entry name" value="Thiolase-like_sf_Thiolase"/>
</dbReference>
<comment type="caution">
    <text evidence="10">The sequence shown here is derived from an EMBL/GenBank/DDBJ whole genome shotgun (WGS) entry which is preliminary data.</text>
</comment>
<dbReference type="GO" id="GO:0005737">
    <property type="term" value="C:cytoplasm"/>
    <property type="evidence" value="ECO:0007669"/>
    <property type="project" value="UniProtKB-ARBA"/>
</dbReference>
<evidence type="ECO:0000259" key="8">
    <source>
        <dbReference type="Pfam" id="PF00108"/>
    </source>
</evidence>
<keyword evidence="11" id="KW-1185">Reference proteome</keyword>
<evidence type="ECO:0000256" key="2">
    <source>
        <dbReference type="ARBA" id="ARBA00022679"/>
    </source>
</evidence>
<keyword evidence="2 6" id="KW-0808">Transferase</keyword>
<dbReference type="Pfam" id="PF02803">
    <property type="entry name" value="Thiolase_C"/>
    <property type="match status" value="1"/>
</dbReference>
<dbReference type="PIRSF" id="PIRSF000429">
    <property type="entry name" value="Ac-CoA_Ac_transf"/>
    <property type="match status" value="1"/>
</dbReference>
<evidence type="ECO:0000256" key="3">
    <source>
        <dbReference type="ARBA" id="ARBA00023315"/>
    </source>
</evidence>
<reference evidence="10 11" key="1">
    <citation type="submission" date="2020-08" db="EMBL/GenBank/DDBJ databases">
        <title>Sequencing the genomes of 1000 actinobacteria strains.</title>
        <authorList>
            <person name="Klenk H.-P."/>
        </authorList>
    </citation>
    <scope>NUCLEOTIDE SEQUENCE [LARGE SCALE GENOMIC DNA]</scope>
    <source>
        <strain evidence="10 11">DSM 23040</strain>
    </source>
</reference>